<dbReference type="EMBL" id="JAWDJX010000062">
    <property type="protein sequence ID" value="KAK3047414.1"/>
    <property type="molecule type" value="Genomic_DNA"/>
</dbReference>
<keyword evidence="4" id="KW-0256">Endoplasmic reticulum</keyword>
<evidence type="ECO:0000256" key="6">
    <source>
        <dbReference type="ARBA" id="ARBA00023136"/>
    </source>
</evidence>
<comment type="caution">
    <text evidence="9">The sequence shown here is derived from an EMBL/GenBank/DDBJ whole genome shotgun (WGS) entry which is preliminary data.</text>
</comment>
<accession>A0AAJ0DCF1</accession>
<feature type="transmembrane region" description="Helical" evidence="8">
    <location>
        <begin position="90"/>
        <end position="107"/>
    </location>
</feature>
<evidence type="ECO:0000256" key="5">
    <source>
        <dbReference type="ARBA" id="ARBA00022989"/>
    </source>
</evidence>
<comment type="similarity">
    <text evidence="2">Belongs to the TMEM208 family.</text>
</comment>
<comment type="subcellular location">
    <subcellularLocation>
        <location evidence="1">Endoplasmic reticulum membrane</location>
        <topology evidence="1">Multi-pass membrane protein</topology>
    </subcellularLocation>
</comment>
<evidence type="ECO:0000256" key="1">
    <source>
        <dbReference type="ARBA" id="ARBA00004477"/>
    </source>
</evidence>
<keyword evidence="5 8" id="KW-1133">Transmembrane helix</keyword>
<sequence length="178" mass="20126">MAQRSQKQLAVRNAATLNRTHLIALLIHTLYHLSRFFLHRRLSLLTYFLLVFPSLVIEFYLERLSRPTHNPDFSLKRAGEDLEAKGLTEWMWDLLYWTWACVVLVALVGDRGWWAWVVVPGYSAWLAFTTFTGMKSGLSGMMGAGGSEGAEGGKGGGEAQSKRQAKMEKRGGQKMVYR</sequence>
<feature type="transmembrane region" description="Helical" evidence="8">
    <location>
        <begin position="44"/>
        <end position="61"/>
    </location>
</feature>
<keyword evidence="3 8" id="KW-0812">Transmembrane</keyword>
<protein>
    <submittedName>
        <fullName evidence="9">Uncharacterized protein</fullName>
    </submittedName>
</protein>
<feature type="transmembrane region" description="Helical" evidence="8">
    <location>
        <begin position="113"/>
        <end position="132"/>
    </location>
</feature>
<evidence type="ECO:0000256" key="2">
    <source>
        <dbReference type="ARBA" id="ARBA00009950"/>
    </source>
</evidence>
<dbReference type="Pfam" id="PF05620">
    <property type="entry name" value="TMEM208_SND2"/>
    <property type="match status" value="1"/>
</dbReference>
<dbReference type="GO" id="GO:0005773">
    <property type="term" value="C:vacuole"/>
    <property type="evidence" value="ECO:0007669"/>
    <property type="project" value="GOC"/>
</dbReference>
<dbReference type="AlphaFoldDB" id="A0AAJ0DCF1"/>
<dbReference type="GO" id="GO:0005789">
    <property type="term" value="C:endoplasmic reticulum membrane"/>
    <property type="evidence" value="ECO:0007669"/>
    <property type="project" value="UniProtKB-SubCell"/>
</dbReference>
<evidence type="ECO:0000313" key="10">
    <source>
        <dbReference type="Proteomes" id="UP001271007"/>
    </source>
</evidence>
<dbReference type="PANTHER" id="PTHR13505:SF7">
    <property type="entry name" value="TRANSMEMBRANE PROTEIN 208"/>
    <property type="match status" value="1"/>
</dbReference>
<reference evidence="9" key="1">
    <citation type="submission" date="2023-04" db="EMBL/GenBank/DDBJ databases">
        <title>Black Yeasts Isolated from many extreme environments.</title>
        <authorList>
            <person name="Coleine C."/>
            <person name="Stajich J.E."/>
            <person name="Selbmann L."/>
        </authorList>
    </citation>
    <scope>NUCLEOTIDE SEQUENCE</scope>
    <source>
        <strain evidence="9">CCFEE 5312</strain>
    </source>
</reference>
<dbReference type="GO" id="GO:0006624">
    <property type="term" value="P:vacuolar protein processing"/>
    <property type="evidence" value="ECO:0007669"/>
    <property type="project" value="TreeGrafter"/>
</dbReference>
<dbReference type="Proteomes" id="UP001271007">
    <property type="component" value="Unassembled WGS sequence"/>
</dbReference>
<evidence type="ECO:0000313" key="9">
    <source>
        <dbReference type="EMBL" id="KAK3047414.1"/>
    </source>
</evidence>
<evidence type="ECO:0000256" key="3">
    <source>
        <dbReference type="ARBA" id="ARBA00022692"/>
    </source>
</evidence>
<keyword evidence="10" id="KW-1185">Reference proteome</keyword>
<evidence type="ECO:0000256" key="7">
    <source>
        <dbReference type="SAM" id="MobiDB-lite"/>
    </source>
</evidence>
<gene>
    <name evidence="9" type="ORF">LTR09_011161</name>
</gene>
<proteinExistence type="inferred from homology"/>
<evidence type="ECO:0000256" key="4">
    <source>
        <dbReference type="ARBA" id="ARBA00022824"/>
    </source>
</evidence>
<evidence type="ECO:0000256" key="8">
    <source>
        <dbReference type="SAM" id="Phobius"/>
    </source>
</evidence>
<keyword evidence="6 8" id="KW-0472">Membrane</keyword>
<dbReference type="InterPro" id="IPR008506">
    <property type="entry name" value="SND2/TMEM208"/>
</dbReference>
<feature type="region of interest" description="Disordered" evidence="7">
    <location>
        <begin position="145"/>
        <end position="178"/>
    </location>
</feature>
<name>A0AAJ0DCF1_9PEZI</name>
<organism evidence="9 10">
    <name type="scientific">Extremus antarcticus</name>
    <dbReference type="NCBI Taxonomy" id="702011"/>
    <lineage>
        <taxon>Eukaryota</taxon>
        <taxon>Fungi</taxon>
        <taxon>Dikarya</taxon>
        <taxon>Ascomycota</taxon>
        <taxon>Pezizomycotina</taxon>
        <taxon>Dothideomycetes</taxon>
        <taxon>Dothideomycetidae</taxon>
        <taxon>Mycosphaerellales</taxon>
        <taxon>Extremaceae</taxon>
        <taxon>Extremus</taxon>
    </lineage>
</organism>
<dbReference type="PANTHER" id="PTHR13505">
    <property type="entry name" value="TRANSMEMBRANE PROTEIN 208"/>
    <property type="match status" value="1"/>
</dbReference>
<feature type="compositionally biased region" description="Gly residues" evidence="7">
    <location>
        <begin position="145"/>
        <end position="158"/>
    </location>
</feature>